<evidence type="ECO:0000313" key="1">
    <source>
        <dbReference type="EMBL" id="QPL06193.1"/>
    </source>
</evidence>
<sequence>MRFLRMLEERLGRVVVVPPELDMQQVRAQIIQTRQVLASPRLAGCTRFGLDAIEVFGLELEEGEDEEKGLINLAEEELENTRDMWKNNVYQLEDLLPDWSLGLSPAPAPDALNRWGDTLLDLPRQQWATLGLEALAVARV</sequence>
<gene>
    <name evidence="1" type="ORF">ID810_04565</name>
</gene>
<reference evidence="1 2" key="1">
    <citation type="submission" date="2020-11" db="EMBL/GenBank/DDBJ databases">
        <title>Actinomyces sp. ZJ750.</title>
        <authorList>
            <person name="Zhou J."/>
        </authorList>
    </citation>
    <scope>NUCLEOTIDE SEQUENCE [LARGE SCALE GENOMIC DNA]</scope>
    <source>
        <strain evidence="1 2">ZJ750</strain>
    </source>
</reference>
<keyword evidence="2" id="KW-1185">Reference proteome</keyword>
<dbReference type="KEGG" id="arep:ID810_04565"/>
<dbReference type="AlphaFoldDB" id="A0A7T0LMQ6"/>
<proteinExistence type="predicted"/>
<dbReference type="Proteomes" id="UP000594637">
    <property type="component" value="Chromosome"/>
</dbReference>
<protein>
    <submittedName>
        <fullName evidence="1">Uncharacterized protein</fullName>
    </submittedName>
</protein>
<dbReference type="EMBL" id="CP063989">
    <property type="protein sequence ID" value="QPL06193.1"/>
    <property type="molecule type" value="Genomic_DNA"/>
</dbReference>
<dbReference type="RefSeq" id="WP_166855438.1">
    <property type="nucleotide sequence ID" value="NZ_CP063989.1"/>
</dbReference>
<accession>A0A7T0LMQ6</accession>
<evidence type="ECO:0000313" key="2">
    <source>
        <dbReference type="Proteomes" id="UP000594637"/>
    </source>
</evidence>
<organism evidence="1 2">
    <name type="scientific">Actinomyces respiraculi</name>
    <dbReference type="NCBI Taxonomy" id="2744574"/>
    <lineage>
        <taxon>Bacteria</taxon>
        <taxon>Bacillati</taxon>
        <taxon>Actinomycetota</taxon>
        <taxon>Actinomycetes</taxon>
        <taxon>Actinomycetales</taxon>
        <taxon>Actinomycetaceae</taxon>
        <taxon>Actinomyces</taxon>
    </lineage>
</organism>
<name>A0A7T0LMQ6_9ACTO</name>